<reference evidence="8" key="1">
    <citation type="journal article" date="2013" name="J. Plant Res.">
        <title>Effect of fungi and light on seed germination of three Opuntia species from semiarid lands of central Mexico.</title>
        <authorList>
            <person name="Delgado-Sanchez P."/>
            <person name="Jimenez-Bremont J.F."/>
            <person name="Guerrero-Gonzalez Mde L."/>
            <person name="Flores J."/>
        </authorList>
    </citation>
    <scope>NUCLEOTIDE SEQUENCE</scope>
    <source>
        <tissue evidence="8">Cladode</tissue>
    </source>
</reference>
<evidence type="ECO:0000256" key="4">
    <source>
        <dbReference type="ARBA" id="ARBA00023136"/>
    </source>
</evidence>
<evidence type="ECO:0000256" key="5">
    <source>
        <dbReference type="PROSITE-ProRule" id="PRU01087"/>
    </source>
</evidence>
<name>A0A7C8YG47_OPUST</name>
<dbReference type="InterPro" id="IPR033118">
    <property type="entry name" value="EXPERA"/>
</dbReference>
<evidence type="ECO:0000256" key="3">
    <source>
        <dbReference type="ARBA" id="ARBA00022989"/>
    </source>
</evidence>
<dbReference type="EMBL" id="GISG01016410">
    <property type="protein sequence ID" value="MBA4617417.1"/>
    <property type="molecule type" value="Transcribed_RNA"/>
</dbReference>
<protein>
    <recommendedName>
        <fullName evidence="7">EXPERA domain-containing protein</fullName>
    </recommendedName>
</protein>
<sequence>MSLLNFSKTILDEQRGRKLLNITLPYSSEATLVNVPPLGMYMYIQTPMHIPFHSNPTPIPPIFSTQFHLPLKKSIKMGCVGATLADAILFAFFLFMAMVTPWPLVFNSHYVPQEYIPKSIMDLKTHYTQKYGDYLVAEKPDYFMGLVWMQLFVVFPLSIINLFALLSKSKPTWFNTTCLIHGVCVSTSLVAILSDLLNSGRASERLRMAYYSYLGFALLAVLRGVIPASCTATTTAVNAQVNGKKPVVGAAKAHHAKKKA</sequence>
<proteinExistence type="predicted"/>
<evidence type="ECO:0000256" key="1">
    <source>
        <dbReference type="ARBA" id="ARBA00004141"/>
    </source>
</evidence>
<dbReference type="PANTHER" id="PTHR31204:SF1">
    <property type="entry name" value="SIGMA INTRACELLULAR RECEPTOR 2"/>
    <property type="match status" value="1"/>
</dbReference>
<feature type="transmembrane region" description="Helical" evidence="6">
    <location>
        <begin position="142"/>
        <end position="166"/>
    </location>
</feature>
<organism evidence="8">
    <name type="scientific">Opuntia streptacantha</name>
    <name type="common">Prickly pear cactus</name>
    <name type="synonym">Opuntia cardona</name>
    <dbReference type="NCBI Taxonomy" id="393608"/>
    <lineage>
        <taxon>Eukaryota</taxon>
        <taxon>Viridiplantae</taxon>
        <taxon>Streptophyta</taxon>
        <taxon>Embryophyta</taxon>
        <taxon>Tracheophyta</taxon>
        <taxon>Spermatophyta</taxon>
        <taxon>Magnoliopsida</taxon>
        <taxon>eudicotyledons</taxon>
        <taxon>Gunneridae</taxon>
        <taxon>Pentapetalae</taxon>
        <taxon>Caryophyllales</taxon>
        <taxon>Cactineae</taxon>
        <taxon>Cactaceae</taxon>
        <taxon>Opuntioideae</taxon>
        <taxon>Opuntia</taxon>
    </lineage>
</organism>
<dbReference type="PROSITE" id="PS51751">
    <property type="entry name" value="EXPERA"/>
    <property type="match status" value="1"/>
</dbReference>
<dbReference type="GO" id="GO:0005783">
    <property type="term" value="C:endoplasmic reticulum"/>
    <property type="evidence" value="ECO:0007669"/>
    <property type="project" value="TreeGrafter"/>
</dbReference>
<evidence type="ECO:0000313" key="8">
    <source>
        <dbReference type="EMBL" id="MBA4617417.1"/>
    </source>
</evidence>
<accession>A0A7C8YG47</accession>
<reference evidence="8" key="2">
    <citation type="submission" date="2020-07" db="EMBL/GenBank/DDBJ databases">
        <authorList>
            <person name="Vera ALvarez R."/>
            <person name="Arias-Moreno D.M."/>
            <person name="Jimenez-Jacinto V."/>
            <person name="Jimenez-Bremont J.F."/>
            <person name="Swaminathan K."/>
            <person name="Moose S.P."/>
            <person name="Guerrero-Gonzalez M.L."/>
            <person name="Marino-Ramirez L."/>
            <person name="Landsman D."/>
            <person name="Rodriguez-Kessler M."/>
            <person name="Delgado-Sanchez P."/>
        </authorList>
    </citation>
    <scope>NUCLEOTIDE SEQUENCE</scope>
    <source>
        <tissue evidence="8">Cladode</tissue>
    </source>
</reference>
<dbReference type="AlphaFoldDB" id="A0A7C8YG47"/>
<evidence type="ECO:0000259" key="7">
    <source>
        <dbReference type="PROSITE" id="PS51751"/>
    </source>
</evidence>
<dbReference type="PANTHER" id="PTHR31204">
    <property type="entry name" value="SIGMA INTRACELLULAR RECEPTOR 2"/>
    <property type="match status" value="1"/>
</dbReference>
<evidence type="ECO:0000256" key="6">
    <source>
        <dbReference type="SAM" id="Phobius"/>
    </source>
</evidence>
<keyword evidence="3 5" id="KW-1133">Transmembrane helix</keyword>
<keyword evidence="4 5" id="KW-0472">Membrane</keyword>
<dbReference type="InterPro" id="IPR051987">
    <property type="entry name" value="Sigma-2_receptor-like"/>
</dbReference>
<feature type="transmembrane region" description="Helical" evidence="6">
    <location>
        <begin position="178"/>
        <end position="197"/>
    </location>
</feature>
<dbReference type="GO" id="GO:0016020">
    <property type="term" value="C:membrane"/>
    <property type="evidence" value="ECO:0007669"/>
    <property type="project" value="UniProtKB-SubCell"/>
</dbReference>
<feature type="domain" description="EXPERA" evidence="7">
    <location>
        <begin position="85"/>
        <end position="231"/>
    </location>
</feature>
<feature type="transmembrane region" description="Helical" evidence="6">
    <location>
        <begin position="209"/>
        <end position="226"/>
    </location>
</feature>
<feature type="transmembrane region" description="Helical" evidence="6">
    <location>
        <begin position="77"/>
        <end position="99"/>
    </location>
</feature>
<evidence type="ECO:0000256" key="2">
    <source>
        <dbReference type="ARBA" id="ARBA00022692"/>
    </source>
</evidence>
<dbReference type="Pfam" id="PF05241">
    <property type="entry name" value="EBP"/>
    <property type="match status" value="1"/>
</dbReference>
<comment type="subcellular location">
    <subcellularLocation>
        <location evidence="1">Membrane</location>
        <topology evidence="1">Multi-pass membrane protein</topology>
    </subcellularLocation>
</comment>
<keyword evidence="2 5" id="KW-0812">Transmembrane</keyword>